<evidence type="ECO:0000256" key="1">
    <source>
        <dbReference type="SAM" id="MobiDB-lite"/>
    </source>
</evidence>
<dbReference type="Proteomes" id="UP000604475">
    <property type="component" value="Unassembled WGS sequence"/>
</dbReference>
<evidence type="ECO:0000313" key="3">
    <source>
        <dbReference type="Proteomes" id="UP000604475"/>
    </source>
</evidence>
<dbReference type="EMBL" id="JAEACQ010000289">
    <property type="protein sequence ID" value="MBL7631918.1"/>
    <property type="molecule type" value="Genomic_DNA"/>
</dbReference>
<gene>
    <name evidence="2" type="ORF">I7412_33125</name>
</gene>
<feature type="region of interest" description="Disordered" evidence="1">
    <location>
        <begin position="1"/>
        <end position="34"/>
    </location>
</feature>
<protein>
    <submittedName>
        <fullName evidence="2">Uncharacterized protein</fullName>
    </submittedName>
</protein>
<accession>A0A937US99</accession>
<proteinExistence type="predicted"/>
<sequence>MRPHHSARHRLRDLLGSGLPGAAEQVHSPSPLASPVPPGGYCYRGWAVRPAMSLVMPCAMAVGRTDP</sequence>
<reference evidence="2" key="1">
    <citation type="submission" date="2020-12" db="EMBL/GenBank/DDBJ databases">
        <title>Genomic characterization of non-nitrogen-fixing Frankia strains.</title>
        <authorList>
            <person name="Carlos-Shanley C."/>
            <person name="Guerra T."/>
            <person name="Hahn D."/>
        </authorList>
    </citation>
    <scope>NUCLEOTIDE SEQUENCE</scope>
    <source>
        <strain evidence="2">CN6</strain>
    </source>
</reference>
<name>A0A937US99_9ACTN</name>
<dbReference type="RefSeq" id="WP_203003788.1">
    <property type="nucleotide sequence ID" value="NZ_JADWYU010000109.1"/>
</dbReference>
<evidence type="ECO:0000313" key="2">
    <source>
        <dbReference type="EMBL" id="MBL7631918.1"/>
    </source>
</evidence>
<dbReference type="AlphaFoldDB" id="A0A937US99"/>
<comment type="caution">
    <text evidence="2">The sequence shown here is derived from an EMBL/GenBank/DDBJ whole genome shotgun (WGS) entry which is preliminary data.</text>
</comment>
<keyword evidence="3" id="KW-1185">Reference proteome</keyword>
<organism evidence="2 3">
    <name type="scientific">Frankia nepalensis</name>
    <dbReference type="NCBI Taxonomy" id="1836974"/>
    <lineage>
        <taxon>Bacteria</taxon>
        <taxon>Bacillati</taxon>
        <taxon>Actinomycetota</taxon>
        <taxon>Actinomycetes</taxon>
        <taxon>Frankiales</taxon>
        <taxon>Frankiaceae</taxon>
        <taxon>Frankia</taxon>
    </lineage>
</organism>
<feature type="compositionally biased region" description="Basic residues" evidence="1">
    <location>
        <begin position="1"/>
        <end position="11"/>
    </location>
</feature>